<comment type="caution">
    <text evidence="1">The sequence shown here is derived from an EMBL/GenBank/DDBJ whole genome shotgun (WGS) entry which is preliminary data.</text>
</comment>
<dbReference type="SUPFAM" id="SSF48452">
    <property type="entry name" value="TPR-like"/>
    <property type="match status" value="1"/>
</dbReference>
<dbReference type="Proteomes" id="UP000308549">
    <property type="component" value="Unassembled WGS sequence"/>
</dbReference>
<evidence type="ECO:0000313" key="2">
    <source>
        <dbReference type="Proteomes" id="UP000308549"/>
    </source>
</evidence>
<organism evidence="1 2">
    <name type="scientific">Salinomyces thailandicus</name>
    <dbReference type="NCBI Taxonomy" id="706561"/>
    <lineage>
        <taxon>Eukaryota</taxon>
        <taxon>Fungi</taxon>
        <taxon>Dikarya</taxon>
        <taxon>Ascomycota</taxon>
        <taxon>Pezizomycotina</taxon>
        <taxon>Dothideomycetes</taxon>
        <taxon>Dothideomycetidae</taxon>
        <taxon>Mycosphaerellales</taxon>
        <taxon>Teratosphaeriaceae</taxon>
        <taxon>Salinomyces</taxon>
    </lineage>
</organism>
<dbReference type="OrthoDB" id="2017974at2759"/>
<protein>
    <recommendedName>
        <fullName evidence="3">DNA/RNA-binding domain-containing protein</fullName>
    </recommendedName>
</protein>
<dbReference type="InterPro" id="IPR011990">
    <property type="entry name" value="TPR-like_helical_dom_sf"/>
</dbReference>
<reference evidence="1 2" key="1">
    <citation type="submission" date="2017-03" db="EMBL/GenBank/DDBJ databases">
        <title>Genomes of endolithic fungi from Antarctica.</title>
        <authorList>
            <person name="Coleine C."/>
            <person name="Masonjones S."/>
            <person name="Stajich J.E."/>
        </authorList>
    </citation>
    <scope>NUCLEOTIDE SEQUENCE [LARGE SCALE GENOMIC DNA]</scope>
    <source>
        <strain evidence="1 2">CCFEE 6315</strain>
    </source>
</reference>
<gene>
    <name evidence="1" type="ORF">B0A50_08737</name>
</gene>
<sequence>MRRSESGGSCVPTFRERRKGGNFALCGSDLCMGSRHGTKLHHQEDDSKPTLPLPLMDAEPRLKPEVRHHIQQGKKPQGNTPDTAMILQPKSSLISQSQLAAEIKSIYAGLVIVEAKCISLDATQAKDTAAELSSEQWEVLIALHRTLLYEHHDFFMATQHPAAISTFAGLATKYSMPARMWKHGIHTFLEILCHGRPASQEYLLTFINIAYSMMALLYETVPNFVDTWAECLGDLARYRMAIEEDREIHAQWGGVAAR</sequence>
<accession>A0A4U0TJW4</accession>
<dbReference type="EMBL" id="NAJL01000096">
    <property type="protein sequence ID" value="TKA21865.1"/>
    <property type="molecule type" value="Genomic_DNA"/>
</dbReference>
<proteinExistence type="predicted"/>
<evidence type="ECO:0008006" key="3">
    <source>
        <dbReference type="Google" id="ProtNLM"/>
    </source>
</evidence>
<keyword evidence="2" id="KW-1185">Reference proteome</keyword>
<dbReference type="AlphaFoldDB" id="A0A4U0TJW4"/>
<evidence type="ECO:0000313" key="1">
    <source>
        <dbReference type="EMBL" id="TKA21865.1"/>
    </source>
</evidence>
<name>A0A4U0TJW4_9PEZI</name>